<evidence type="ECO:0000256" key="9">
    <source>
        <dbReference type="SAM" id="Phobius"/>
    </source>
</evidence>
<evidence type="ECO:0000256" key="5">
    <source>
        <dbReference type="ARBA" id="ARBA00022792"/>
    </source>
</evidence>
<sequence length="80" mass="9072">MSAKAVATLAKPNMRGLLTDQIKKNLIISTVLSFGAMFAYKFLVADKRKLAYAEFYRTYDIEKEYNRMKQAGIFTAARPA</sequence>
<name>A0A8J2RFX6_9CRUS</name>
<dbReference type="AlphaFoldDB" id="A0A8J2RFX6"/>
<accession>A0A8J2RFX6</accession>
<dbReference type="EMBL" id="CAKKLH010000057">
    <property type="protein sequence ID" value="CAH0101451.1"/>
    <property type="molecule type" value="Genomic_DNA"/>
</dbReference>
<proteinExistence type="inferred from homology"/>
<reference evidence="10" key="1">
    <citation type="submission" date="2021-11" db="EMBL/GenBank/DDBJ databases">
        <authorList>
            <person name="Schell T."/>
        </authorList>
    </citation>
    <scope>NUCLEOTIDE SEQUENCE</scope>
    <source>
        <strain evidence="10">M5</strain>
    </source>
</reference>
<dbReference type="InterPro" id="IPR034884">
    <property type="entry name" value="Cytochrome_c_oxidase_VIc/VIIs"/>
</dbReference>
<dbReference type="InterPro" id="IPR037169">
    <property type="entry name" value="Cytochrome_c_oxidase_VIc_sf"/>
</dbReference>
<keyword evidence="4 9" id="KW-0812">Transmembrane</keyword>
<dbReference type="GO" id="GO:0005743">
    <property type="term" value="C:mitochondrial inner membrane"/>
    <property type="evidence" value="ECO:0007669"/>
    <property type="project" value="UniProtKB-SubCell"/>
</dbReference>
<comment type="subcellular location">
    <subcellularLocation>
        <location evidence="1">Mitochondrion inner membrane</location>
        <topology evidence="1">Single-pass membrane protein</topology>
    </subcellularLocation>
</comment>
<evidence type="ECO:0000256" key="7">
    <source>
        <dbReference type="ARBA" id="ARBA00023128"/>
    </source>
</evidence>
<comment type="pathway">
    <text evidence="2">Energy metabolism; oxidative phosphorylation.</text>
</comment>
<keyword evidence="8 9" id="KW-0472">Membrane</keyword>
<keyword evidence="11" id="KW-1185">Reference proteome</keyword>
<evidence type="ECO:0000256" key="1">
    <source>
        <dbReference type="ARBA" id="ARBA00004434"/>
    </source>
</evidence>
<dbReference type="SUPFAM" id="SSF81415">
    <property type="entry name" value="Mitochondrial cytochrome c oxidase subunit VIc"/>
    <property type="match status" value="1"/>
</dbReference>
<dbReference type="PANTHER" id="PTHR48416:SF1">
    <property type="entry name" value="CYTOCHROME C OXIDASE SUBUNIT 6C"/>
    <property type="match status" value="1"/>
</dbReference>
<evidence type="ECO:0000256" key="4">
    <source>
        <dbReference type="ARBA" id="ARBA00022692"/>
    </source>
</evidence>
<dbReference type="InterPro" id="IPR051389">
    <property type="entry name" value="Cytochrome_c_oxidase_VIc"/>
</dbReference>
<dbReference type="Gene3D" id="4.10.93.10">
    <property type="entry name" value="Mitochondrial cytochrome c oxidase subunit VIc/VIIs"/>
    <property type="match status" value="1"/>
</dbReference>
<protein>
    <recommendedName>
        <fullName evidence="12">Mitochondrial cytochrome c oxidase subunit VIc/VIIs domain-containing protein</fullName>
    </recommendedName>
</protein>
<keyword evidence="6 9" id="KW-1133">Transmembrane helix</keyword>
<evidence type="ECO:0000256" key="6">
    <source>
        <dbReference type="ARBA" id="ARBA00022989"/>
    </source>
</evidence>
<feature type="transmembrane region" description="Helical" evidence="9">
    <location>
        <begin position="26"/>
        <end position="44"/>
    </location>
</feature>
<dbReference type="CDD" id="cd22901">
    <property type="entry name" value="CcO_VIc"/>
    <property type="match status" value="1"/>
</dbReference>
<dbReference type="PANTHER" id="PTHR48416">
    <property type="entry name" value="CYTOCHROME C OXIDASE SUBUNIT 6C"/>
    <property type="match status" value="1"/>
</dbReference>
<keyword evidence="7" id="KW-0496">Mitochondrion</keyword>
<evidence type="ECO:0008006" key="12">
    <source>
        <dbReference type="Google" id="ProtNLM"/>
    </source>
</evidence>
<evidence type="ECO:0000256" key="3">
    <source>
        <dbReference type="ARBA" id="ARBA00007204"/>
    </source>
</evidence>
<keyword evidence="5" id="KW-0999">Mitochondrion inner membrane</keyword>
<comment type="similarity">
    <text evidence="3">Belongs to the cytochrome c oxidase subunit 6c family.</text>
</comment>
<evidence type="ECO:0000256" key="8">
    <source>
        <dbReference type="ARBA" id="ARBA00023136"/>
    </source>
</evidence>
<gene>
    <name evidence="10" type="ORF">DGAL_LOCUS3783</name>
</gene>
<evidence type="ECO:0000313" key="10">
    <source>
        <dbReference type="EMBL" id="CAH0101451.1"/>
    </source>
</evidence>
<comment type="caution">
    <text evidence="10">The sequence shown here is derived from an EMBL/GenBank/DDBJ whole genome shotgun (WGS) entry which is preliminary data.</text>
</comment>
<evidence type="ECO:0000256" key="2">
    <source>
        <dbReference type="ARBA" id="ARBA00004673"/>
    </source>
</evidence>
<evidence type="ECO:0000313" key="11">
    <source>
        <dbReference type="Proteomes" id="UP000789390"/>
    </source>
</evidence>
<dbReference type="Proteomes" id="UP000789390">
    <property type="component" value="Unassembled WGS sequence"/>
</dbReference>
<organism evidence="10 11">
    <name type="scientific">Daphnia galeata</name>
    <dbReference type="NCBI Taxonomy" id="27404"/>
    <lineage>
        <taxon>Eukaryota</taxon>
        <taxon>Metazoa</taxon>
        <taxon>Ecdysozoa</taxon>
        <taxon>Arthropoda</taxon>
        <taxon>Crustacea</taxon>
        <taxon>Branchiopoda</taxon>
        <taxon>Diplostraca</taxon>
        <taxon>Cladocera</taxon>
        <taxon>Anomopoda</taxon>
        <taxon>Daphniidae</taxon>
        <taxon>Daphnia</taxon>
    </lineage>
</organism>
<dbReference type="OrthoDB" id="10051322at2759"/>
<dbReference type="Pfam" id="PF02937">
    <property type="entry name" value="COX6C"/>
    <property type="match status" value="1"/>
</dbReference>